<dbReference type="AlphaFoldDB" id="A0A0D2EF59"/>
<feature type="compositionally biased region" description="Low complexity" evidence="1">
    <location>
        <begin position="25"/>
        <end position="41"/>
    </location>
</feature>
<organism evidence="2 3">
    <name type="scientific">Exophiala xenobiotica</name>
    <dbReference type="NCBI Taxonomy" id="348802"/>
    <lineage>
        <taxon>Eukaryota</taxon>
        <taxon>Fungi</taxon>
        <taxon>Dikarya</taxon>
        <taxon>Ascomycota</taxon>
        <taxon>Pezizomycotina</taxon>
        <taxon>Eurotiomycetes</taxon>
        <taxon>Chaetothyriomycetidae</taxon>
        <taxon>Chaetothyriales</taxon>
        <taxon>Herpotrichiellaceae</taxon>
        <taxon>Exophiala</taxon>
    </lineage>
</organism>
<dbReference type="EMBL" id="KN847320">
    <property type="protein sequence ID" value="KIW54043.1"/>
    <property type="molecule type" value="Genomic_DNA"/>
</dbReference>
<sequence>MSDKAQDQHGKPMPGSASTSPIKEATSTSASSNTSSPASSPGRQDKPPSILDRIFTSKSKGVKDLVLRDIKIRTESDNKTRKQAEEHARKAQGAAEDKASEKKHRASKDNAQQYSDDKKSKKAEEKKTKQQYDSGVFWGFDPNAGRLRSESRNSTTGKVGAGLDKSLLQPSEILNPRPVRGETWGVHHGKPDKHDRFGVAIHLEDEAGIGSSC</sequence>
<dbReference type="Proteomes" id="UP000054342">
    <property type="component" value="Unassembled WGS sequence"/>
</dbReference>
<feature type="compositionally biased region" description="Basic and acidic residues" evidence="1">
    <location>
        <begin position="115"/>
        <end position="130"/>
    </location>
</feature>
<feature type="compositionally biased region" description="Basic and acidic residues" evidence="1">
    <location>
        <begin position="61"/>
        <end position="100"/>
    </location>
</feature>
<evidence type="ECO:0000256" key="1">
    <source>
        <dbReference type="SAM" id="MobiDB-lite"/>
    </source>
</evidence>
<name>A0A0D2EF59_9EURO</name>
<reference evidence="2 3" key="1">
    <citation type="submission" date="2015-01" db="EMBL/GenBank/DDBJ databases">
        <title>The Genome Sequence of Exophiala xenobiotica CBS118157.</title>
        <authorList>
            <consortium name="The Broad Institute Genomics Platform"/>
            <person name="Cuomo C."/>
            <person name="de Hoog S."/>
            <person name="Gorbushina A."/>
            <person name="Stielow B."/>
            <person name="Teixiera M."/>
            <person name="Abouelleil A."/>
            <person name="Chapman S.B."/>
            <person name="Priest M."/>
            <person name="Young S.K."/>
            <person name="Wortman J."/>
            <person name="Nusbaum C."/>
            <person name="Birren B."/>
        </authorList>
    </citation>
    <scope>NUCLEOTIDE SEQUENCE [LARGE SCALE GENOMIC DNA]</scope>
    <source>
        <strain evidence="2 3">CBS 118157</strain>
    </source>
</reference>
<keyword evidence="3" id="KW-1185">Reference proteome</keyword>
<proteinExistence type="predicted"/>
<feature type="region of interest" description="Disordered" evidence="1">
    <location>
        <begin position="1"/>
        <end position="194"/>
    </location>
</feature>
<dbReference type="RefSeq" id="XP_013314627.1">
    <property type="nucleotide sequence ID" value="XM_013459173.1"/>
</dbReference>
<evidence type="ECO:0000313" key="2">
    <source>
        <dbReference type="EMBL" id="KIW54043.1"/>
    </source>
</evidence>
<accession>A0A0D2EF59</accession>
<gene>
    <name evidence="2" type="ORF">PV05_06434</name>
</gene>
<feature type="compositionally biased region" description="Basic and acidic residues" evidence="1">
    <location>
        <begin position="1"/>
        <end position="10"/>
    </location>
</feature>
<dbReference type="HOGENOM" id="CLU_1294418_0_0_1"/>
<protein>
    <submittedName>
        <fullName evidence="2">Uncharacterized protein</fullName>
    </submittedName>
</protein>
<evidence type="ECO:0000313" key="3">
    <source>
        <dbReference type="Proteomes" id="UP000054342"/>
    </source>
</evidence>
<dbReference type="OrthoDB" id="4119920at2759"/>
<dbReference type="GeneID" id="25328342"/>